<proteinExistence type="predicted"/>
<feature type="compositionally biased region" description="Basic and acidic residues" evidence="1">
    <location>
        <begin position="1"/>
        <end position="11"/>
    </location>
</feature>
<evidence type="ECO:0000256" key="1">
    <source>
        <dbReference type="SAM" id="MobiDB-lite"/>
    </source>
</evidence>
<dbReference type="EMBL" id="CVRI01000072">
    <property type="protein sequence ID" value="CRL07452.1"/>
    <property type="molecule type" value="Genomic_DNA"/>
</dbReference>
<feature type="region of interest" description="Disordered" evidence="1">
    <location>
        <begin position="1"/>
        <end position="25"/>
    </location>
</feature>
<dbReference type="AlphaFoldDB" id="A0A1J1J6N8"/>
<name>A0A1J1J6N8_9DIPT</name>
<protein>
    <submittedName>
        <fullName evidence="2">CLUMA_CG020421, isoform A</fullName>
    </submittedName>
</protein>
<reference evidence="2 3" key="1">
    <citation type="submission" date="2015-04" db="EMBL/GenBank/DDBJ databases">
        <authorList>
            <person name="Syromyatnikov M.Y."/>
            <person name="Popov V.N."/>
        </authorList>
    </citation>
    <scope>NUCLEOTIDE SEQUENCE [LARGE SCALE GENOMIC DNA]</scope>
</reference>
<dbReference type="Proteomes" id="UP000183832">
    <property type="component" value="Unassembled WGS sequence"/>
</dbReference>
<gene>
    <name evidence="2" type="ORF">CLUMA_CG020421</name>
</gene>
<evidence type="ECO:0000313" key="2">
    <source>
        <dbReference type="EMBL" id="CRL07452.1"/>
    </source>
</evidence>
<accession>A0A1J1J6N8</accession>
<evidence type="ECO:0000313" key="3">
    <source>
        <dbReference type="Proteomes" id="UP000183832"/>
    </source>
</evidence>
<keyword evidence="3" id="KW-1185">Reference proteome</keyword>
<feature type="compositionally biased region" description="Polar residues" evidence="1">
    <location>
        <begin position="12"/>
        <end position="25"/>
    </location>
</feature>
<sequence length="162" mass="18532">MEHLVKSESSKTGKQSPENSTDEQTPACNIAEQLMDLQIEVDDLIAHSSGIPECKNAVKKLKDIKATIEKCLEKNLNPETKAKTLWKRVLGRVDKKAARTTEPGRQEIEHSVTHYEPRYDDYNDSNGRFTPFIDDSILFGIDLILRLCSHIKRTYRLIFSNE</sequence>
<organism evidence="2 3">
    <name type="scientific">Clunio marinus</name>
    <dbReference type="NCBI Taxonomy" id="568069"/>
    <lineage>
        <taxon>Eukaryota</taxon>
        <taxon>Metazoa</taxon>
        <taxon>Ecdysozoa</taxon>
        <taxon>Arthropoda</taxon>
        <taxon>Hexapoda</taxon>
        <taxon>Insecta</taxon>
        <taxon>Pterygota</taxon>
        <taxon>Neoptera</taxon>
        <taxon>Endopterygota</taxon>
        <taxon>Diptera</taxon>
        <taxon>Nematocera</taxon>
        <taxon>Chironomoidea</taxon>
        <taxon>Chironomidae</taxon>
        <taxon>Clunio</taxon>
    </lineage>
</organism>